<dbReference type="InterPro" id="IPR052169">
    <property type="entry name" value="CW_Biosynth-Accessory"/>
</dbReference>
<proteinExistence type="inferred from homology"/>
<dbReference type="OrthoDB" id="9810906at2"/>
<organism evidence="4 5">
    <name type="scientific">Thermohalobacter berrensis</name>
    <dbReference type="NCBI Taxonomy" id="99594"/>
    <lineage>
        <taxon>Bacteria</taxon>
        <taxon>Bacillati</taxon>
        <taxon>Bacillota</taxon>
        <taxon>Tissierellia</taxon>
        <taxon>Tissierellales</taxon>
        <taxon>Thermohalobacteraceae</taxon>
        <taxon>Thermohalobacter</taxon>
    </lineage>
</organism>
<keyword evidence="2" id="KW-0472">Membrane</keyword>
<comment type="caution">
    <text evidence="4">The sequence shown here is derived from an EMBL/GenBank/DDBJ whole genome shotgun (WGS) entry which is preliminary data.</text>
</comment>
<dbReference type="EMBL" id="MCIB01000002">
    <property type="protein sequence ID" value="RKD34217.1"/>
    <property type="molecule type" value="Genomic_DNA"/>
</dbReference>
<dbReference type="Gene3D" id="3.60.21.10">
    <property type="match status" value="1"/>
</dbReference>
<protein>
    <recommendedName>
        <fullName evidence="3">Capsule synthesis protein CapA domain-containing protein</fullName>
    </recommendedName>
</protein>
<evidence type="ECO:0000259" key="3">
    <source>
        <dbReference type="SMART" id="SM00854"/>
    </source>
</evidence>
<reference evidence="4 5" key="1">
    <citation type="submission" date="2016-08" db="EMBL/GenBank/DDBJ databases">
        <title>Novel Firmicutes and Novel Genomes.</title>
        <authorList>
            <person name="Poppleton D.I."/>
            <person name="Gribaldo S."/>
        </authorList>
    </citation>
    <scope>NUCLEOTIDE SEQUENCE [LARGE SCALE GENOMIC DNA]</scope>
    <source>
        <strain evidence="4 5">CTT3</strain>
    </source>
</reference>
<dbReference type="RefSeq" id="WP_120167258.1">
    <property type="nucleotide sequence ID" value="NZ_MCIB01000002.1"/>
</dbReference>
<keyword evidence="2" id="KW-0812">Transmembrane</keyword>
<accession>A0A419T9T4</accession>
<evidence type="ECO:0000313" key="5">
    <source>
        <dbReference type="Proteomes" id="UP000284177"/>
    </source>
</evidence>
<dbReference type="Proteomes" id="UP000284177">
    <property type="component" value="Unassembled WGS sequence"/>
</dbReference>
<comment type="similarity">
    <text evidence="1">Belongs to the CapA family.</text>
</comment>
<dbReference type="PANTHER" id="PTHR33393">
    <property type="entry name" value="POLYGLUTAMINE SYNTHESIS ACCESSORY PROTEIN RV0574C-RELATED"/>
    <property type="match status" value="1"/>
</dbReference>
<feature type="transmembrane region" description="Helical" evidence="2">
    <location>
        <begin position="7"/>
        <end position="26"/>
    </location>
</feature>
<dbReference type="SUPFAM" id="SSF56300">
    <property type="entry name" value="Metallo-dependent phosphatases"/>
    <property type="match status" value="1"/>
</dbReference>
<dbReference type="Pfam" id="PF09587">
    <property type="entry name" value="PGA_cap"/>
    <property type="match status" value="1"/>
</dbReference>
<dbReference type="InterPro" id="IPR029052">
    <property type="entry name" value="Metallo-depent_PP-like"/>
</dbReference>
<keyword evidence="2" id="KW-1133">Transmembrane helix</keyword>
<dbReference type="AlphaFoldDB" id="A0A419T9T4"/>
<evidence type="ECO:0000256" key="1">
    <source>
        <dbReference type="ARBA" id="ARBA00005662"/>
    </source>
</evidence>
<gene>
    <name evidence="4" type="ORF">BET03_07980</name>
</gene>
<keyword evidence="5" id="KW-1185">Reference proteome</keyword>
<evidence type="ECO:0000313" key="4">
    <source>
        <dbReference type="EMBL" id="RKD34217.1"/>
    </source>
</evidence>
<dbReference type="InterPro" id="IPR019079">
    <property type="entry name" value="Capsule_synth_CapA"/>
</dbReference>
<name>A0A419T9T4_9FIRM</name>
<dbReference type="PANTHER" id="PTHR33393:SF12">
    <property type="entry name" value="CAPSULE BIOSYNTHESIS PROTEIN CAPA"/>
    <property type="match status" value="1"/>
</dbReference>
<dbReference type="SMART" id="SM00854">
    <property type="entry name" value="PGA_cap"/>
    <property type="match status" value="1"/>
</dbReference>
<evidence type="ECO:0000256" key="2">
    <source>
        <dbReference type="SAM" id="Phobius"/>
    </source>
</evidence>
<dbReference type="CDD" id="cd07381">
    <property type="entry name" value="MPP_CapA"/>
    <property type="match status" value="1"/>
</dbReference>
<feature type="domain" description="Capsule synthesis protein CapA" evidence="3">
    <location>
        <begin position="67"/>
        <end position="315"/>
    </location>
</feature>
<sequence>MRKEKILLNTMIVIFFISIIISHQILSKNETSSMVAYFNKKKSQELFVRQLYERMDKLELDCKTTITLSATGDIMFHTPQVYSAYNSEKKEYNFYPMFQYVKKYIESADIAIGNFETVTAGPEHGIEGYPLFNTPKTVVKALKDVGFDILSTANNHSLDRGKEGIIETIDNIKKYGLENIGTYKKDDREVLIKSIKGIKVGLLSYTYGCNGMERLLSEEELNYMVNIIDEEKIKKDIKKVEEKGADITVVFLHWGNEYQRKPSKNQITLAEKMIRWGADIILGSHPHVIQKSKILQYKGEEKFVIYSMGNFISNQRYETLKNRYTEDGVIVKIQIEKDFYNNKTKIKDIKYIPTWVNRYRKQGKFRYEILPVEEYINGSSTRFNSSVIERMKKSYNHTMKNMDQN</sequence>